<reference evidence="1" key="1">
    <citation type="journal article" date="2015" name="Nature">
        <title>Complex archaea that bridge the gap between prokaryotes and eukaryotes.</title>
        <authorList>
            <person name="Spang A."/>
            <person name="Saw J.H."/>
            <person name="Jorgensen S.L."/>
            <person name="Zaremba-Niedzwiedzka K."/>
            <person name="Martijn J."/>
            <person name="Lind A.E."/>
            <person name="van Eijk R."/>
            <person name="Schleper C."/>
            <person name="Guy L."/>
            <person name="Ettema T.J."/>
        </authorList>
    </citation>
    <scope>NUCLEOTIDE SEQUENCE</scope>
</reference>
<evidence type="ECO:0000313" key="1">
    <source>
        <dbReference type="EMBL" id="KKL63008.1"/>
    </source>
</evidence>
<dbReference type="AlphaFoldDB" id="A0A0F9DMQ2"/>
<organism evidence="1">
    <name type="scientific">marine sediment metagenome</name>
    <dbReference type="NCBI Taxonomy" id="412755"/>
    <lineage>
        <taxon>unclassified sequences</taxon>
        <taxon>metagenomes</taxon>
        <taxon>ecological metagenomes</taxon>
    </lineage>
</organism>
<sequence length="231" mass="25953">MKWVALALLLLNAWLWYSLSKPSEYELPHSVIKGTLPRVESLKSPDLRDDNRSEATGPEEFFNMGESIAKRCVTVGWFDTLAAAEALVHRGISIQSRGHQVQKKERELPPLYWVIIPPQPKQVALNQLRNLQTEGVDSYLVARGENRNAISLGLFESREAAISVLNEKNHQNLNAILVNFHRNQLSYALSFETRAELAEKLALAANPDYSDNFDFIEINACEGVATPSKNP</sequence>
<gene>
    <name evidence="1" type="ORF">LCGC14_2179440</name>
</gene>
<protein>
    <recommendedName>
        <fullName evidence="2">SPOR domain-containing protein</fullName>
    </recommendedName>
</protein>
<accession>A0A0F9DMQ2</accession>
<comment type="caution">
    <text evidence="1">The sequence shown here is derived from an EMBL/GenBank/DDBJ whole genome shotgun (WGS) entry which is preliminary data.</text>
</comment>
<name>A0A0F9DMQ2_9ZZZZ</name>
<proteinExistence type="predicted"/>
<dbReference type="EMBL" id="LAZR01028306">
    <property type="protein sequence ID" value="KKL63008.1"/>
    <property type="molecule type" value="Genomic_DNA"/>
</dbReference>
<evidence type="ECO:0008006" key="2">
    <source>
        <dbReference type="Google" id="ProtNLM"/>
    </source>
</evidence>